<dbReference type="RefSeq" id="WP_283752668.1">
    <property type="nucleotide sequence ID" value="NZ_JAQOSP010000039.1"/>
</dbReference>
<accession>A0ABT7AR60</accession>
<evidence type="ECO:0000259" key="1">
    <source>
        <dbReference type="Pfam" id="PF09651"/>
    </source>
</evidence>
<dbReference type="Proteomes" id="UP001235303">
    <property type="component" value="Unassembled WGS sequence"/>
</dbReference>
<dbReference type="NCBIfam" id="TIGR02619">
    <property type="entry name" value="putative CRISPR-associated protein, APE2256 family"/>
    <property type="match status" value="1"/>
</dbReference>
<sequence length="406" mass="46724">MNLQPRHTLICTVGTSLFYPNLVNLPTPDKYENWLQRQPESDRTHLSPEFVEKLRLAYDKLQEEAKPGSGSDRTYQTLAELLAELPETTRLCGAEINSISDLIAREYCQSNCQLYFCHSATDSGRQIATILTHYYRAKKYPVALPQEIVDLQDENPKRFRTKGLRNLAKKISQIVRERGSEFCAINATGGYKAQIAIAVLMGQALEIPVYYKHERFSEIIAFPPMPISLDFELWQKNTGVLQALEREDMLSWDSLEEDWDEKMEVTVERETIDGKVFVEMSPTGQIFHDTFKNRFDASKDEVLPSPVAQKDKPSLGDHDWKNARQIILNFFQKITDECPYVRLCRTHYWNPDLSSVTQFKMHGEQIEGIFSNGTWTVKFYVETSAKTPGQYTACIADLNLRLKGWL</sequence>
<feature type="domain" description="CRISPR system ring nuclease SSO1393-like" evidence="1">
    <location>
        <begin position="91"/>
        <end position="224"/>
    </location>
</feature>
<proteinExistence type="predicted"/>
<organism evidence="2 3">
    <name type="scientific">Roseofilum acuticapitatum BLCC-M154</name>
    <dbReference type="NCBI Taxonomy" id="3022444"/>
    <lineage>
        <taxon>Bacteria</taxon>
        <taxon>Bacillati</taxon>
        <taxon>Cyanobacteriota</taxon>
        <taxon>Cyanophyceae</taxon>
        <taxon>Desertifilales</taxon>
        <taxon>Desertifilaceae</taxon>
        <taxon>Roseofilum</taxon>
        <taxon>Roseofilum acuticapitatum</taxon>
    </lineage>
</organism>
<keyword evidence="3" id="KW-1185">Reference proteome</keyword>
<dbReference type="CDD" id="cd09742">
    <property type="entry name" value="Csm6_III-A"/>
    <property type="match status" value="1"/>
</dbReference>
<reference evidence="2 3" key="1">
    <citation type="submission" date="2023-01" db="EMBL/GenBank/DDBJ databases">
        <title>Novel diversity within Roseofilum (Cyanobacteria; Desertifilaceae) from marine benthic mats with descriptions of four novel species.</title>
        <authorList>
            <person name="Wang Y."/>
            <person name="Berthold D.E."/>
            <person name="Hu J."/>
            <person name="Lefler F.W."/>
            <person name="Laughinghouse H.D. IV."/>
        </authorList>
    </citation>
    <scope>NUCLEOTIDE SEQUENCE [LARGE SCALE GENOMIC DNA]</scope>
    <source>
        <strain evidence="2 3">BLCC-M154</strain>
    </source>
</reference>
<gene>
    <name evidence="2" type="ORF">PMG71_05650</name>
</gene>
<evidence type="ECO:0000313" key="2">
    <source>
        <dbReference type="EMBL" id="MDJ1168904.1"/>
    </source>
</evidence>
<protein>
    <submittedName>
        <fullName evidence="2">CRISPR-associated protein</fullName>
    </submittedName>
</protein>
<dbReference type="Gene3D" id="3.40.50.10770">
    <property type="entry name" value="Hypothetical protein VC1899 like domain (Restriction endonuclease-like)"/>
    <property type="match status" value="1"/>
</dbReference>
<dbReference type="EMBL" id="JAQOSP010000039">
    <property type="protein sequence ID" value="MDJ1168904.1"/>
    <property type="molecule type" value="Genomic_DNA"/>
</dbReference>
<name>A0ABT7AR60_9CYAN</name>
<comment type="caution">
    <text evidence="2">The sequence shown here is derived from an EMBL/GenBank/DDBJ whole genome shotgun (WGS) entry which is preliminary data.</text>
</comment>
<evidence type="ECO:0000313" key="3">
    <source>
        <dbReference type="Proteomes" id="UP001235303"/>
    </source>
</evidence>
<dbReference type="InterPro" id="IPR013442">
    <property type="entry name" value="SSO1393-like"/>
</dbReference>
<dbReference type="Pfam" id="PF09651">
    <property type="entry name" value="Cas_APE2256"/>
    <property type="match status" value="1"/>
</dbReference>